<evidence type="ECO:0000256" key="7">
    <source>
        <dbReference type="ARBA" id="ARBA00049119"/>
    </source>
</evidence>
<evidence type="ECO:0000256" key="9">
    <source>
        <dbReference type="SAM" id="Phobius"/>
    </source>
</evidence>
<feature type="transmembrane region" description="Helical" evidence="9">
    <location>
        <begin position="458"/>
        <end position="478"/>
    </location>
</feature>
<organism evidence="11 12">
    <name type="scientific">Apiotrichum porosum</name>
    <dbReference type="NCBI Taxonomy" id="105984"/>
    <lineage>
        <taxon>Eukaryota</taxon>
        <taxon>Fungi</taxon>
        <taxon>Dikarya</taxon>
        <taxon>Basidiomycota</taxon>
        <taxon>Agaricomycotina</taxon>
        <taxon>Tremellomycetes</taxon>
        <taxon>Trichosporonales</taxon>
        <taxon>Trichosporonaceae</taxon>
        <taxon>Apiotrichum</taxon>
    </lineage>
</organism>
<feature type="transmembrane region" description="Helical" evidence="9">
    <location>
        <begin position="103"/>
        <end position="123"/>
    </location>
</feature>
<dbReference type="SUPFAM" id="SSF103473">
    <property type="entry name" value="MFS general substrate transporter"/>
    <property type="match status" value="1"/>
</dbReference>
<dbReference type="InterPro" id="IPR005828">
    <property type="entry name" value="MFS_sugar_transport-like"/>
</dbReference>
<feature type="domain" description="Major facilitator superfamily (MFS) profile" evidence="10">
    <location>
        <begin position="58"/>
        <end position="505"/>
    </location>
</feature>
<protein>
    <recommendedName>
        <fullName evidence="10">Major facilitator superfamily (MFS) profile domain-containing protein</fullName>
    </recommendedName>
</protein>
<feature type="transmembrane region" description="Helical" evidence="9">
    <location>
        <begin position="229"/>
        <end position="248"/>
    </location>
</feature>
<accession>A0A427XE84</accession>
<comment type="caution">
    <text evidence="11">The sequence shown here is derived from an EMBL/GenBank/DDBJ whole genome shotgun (WGS) entry which is preliminary data.</text>
</comment>
<keyword evidence="3 8" id="KW-0813">Transport</keyword>
<dbReference type="RefSeq" id="XP_028472313.1">
    <property type="nucleotide sequence ID" value="XM_028619444.1"/>
</dbReference>
<evidence type="ECO:0000259" key="10">
    <source>
        <dbReference type="PROSITE" id="PS50850"/>
    </source>
</evidence>
<keyword evidence="6 9" id="KW-0472">Membrane</keyword>
<feature type="transmembrane region" description="Helical" evidence="9">
    <location>
        <begin position="379"/>
        <end position="405"/>
    </location>
</feature>
<evidence type="ECO:0000256" key="5">
    <source>
        <dbReference type="ARBA" id="ARBA00022989"/>
    </source>
</evidence>
<name>A0A427XE84_9TREE</name>
<dbReference type="NCBIfam" id="TIGR00879">
    <property type="entry name" value="SP"/>
    <property type="match status" value="1"/>
</dbReference>
<proteinExistence type="inferred from homology"/>
<feature type="transmembrane region" description="Helical" evidence="9">
    <location>
        <begin position="320"/>
        <end position="341"/>
    </location>
</feature>
<dbReference type="GeneID" id="39588346"/>
<feature type="transmembrane region" description="Helical" evidence="9">
    <location>
        <begin position="55"/>
        <end position="83"/>
    </location>
</feature>
<evidence type="ECO:0000256" key="6">
    <source>
        <dbReference type="ARBA" id="ARBA00023136"/>
    </source>
</evidence>
<reference evidence="11 12" key="1">
    <citation type="submission" date="2018-11" db="EMBL/GenBank/DDBJ databases">
        <title>Genome sequence of Apiotrichum porosum DSM 27194.</title>
        <authorList>
            <person name="Aliyu H."/>
            <person name="Gorte O."/>
            <person name="Ochsenreither K."/>
        </authorList>
    </citation>
    <scope>NUCLEOTIDE SEQUENCE [LARGE SCALE GENOMIC DNA]</scope>
    <source>
        <strain evidence="11 12">DSM 27194</strain>
    </source>
</reference>
<feature type="transmembrane region" description="Helical" evidence="9">
    <location>
        <begin position="353"/>
        <end position="372"/>
    </location>
</feature>
<comment type="subcellular location">
    <subcellularLocation>
        <location evidence="1">Membrane</location>
        <topology evidence="1">Multi-pass membrane protein</topology>
    </subcellularLocation>
</comment>
<keyword evidence="5 9" id="KW-1133">Transmembrane helix</keyword>
<dbReference type="FunFam" id="1.20.1250.20:FF:000078">
    <property type="entry name" value="MFS maltose transporter, putative"/>
    <property type="match status" value="1"/>
</dbReference>
<evidence type="ECO:0000313" key="11">
    <source>
        <dbReference type="EMBL" id="RSH77166.1"/>
    </source>
</evidence>
<dbReference type="PROSITE" id="PS50850">
    <property type="entry name" value="MFS"/>
    <property type="match status" value="1"/>
</dbReference>
<dbReference type="PANTHER" id="PTHR48022:SF2">
    <property type="entry name" value="PLASTIDIC GLUCOSE TRANSPORTER 4"/>
    <property type="match status" value="1"/>
</dbReference>
<dbReference type="GO" id="GO:0016020">
    <property type="term" value="C:membrane"/>
    <property type="evidence" value="ECO:0007669"/>
    <property type="project" value="UniProtKB-SubCell"/>
</dbReference>
<evidence type="ECO:0000256" key="2">
    <source>
        <dbReference type="ARBA" id="ARBA00010992"/>
    </source>
</evidence>
<dbReference type="InterPro" id="IPR003663">
    <property type="entry name" value="Sugar/inositol_transpt"/>
</dbReference>
<keyword evidence="12" id="KW-1185">Reference proteome</keyword>
<comment type="catalytic activity">
    <reaction evidence="7">
        <text>myo-inositol(out) + H(+)(out) = myo-inositol(in) + H(+)(in)</text>
        <dbReference type="Rhea" id="RHEA:60364"/>
        <dbReference type="ChEBI" id="CHEBI:15378"/>
        <dbReference type="ChEBI" id="CHEBI:17268"/>
    </reaction>
</comment>
<dbReference type="Proteomes" id="UP000279236">
    <property type="component" value="Unassembled WGS sequence"/>
</dbReference>
<dbReference type="Gene3D" id="1.20.1250.20">
    <property type="entry name" value="MFS general substrate transporter like domains"/>
    <property type="match status" value="1"/>
</dbReference>
<feature type="transmembrane region" description="Helical" evidence="9">
    <location>
        <begin position="194"/>
        <end position="217"/>
    </location>
</feature>
<dbReference type="InterPro" id="IPR020846">
    <property type="entry name" value="MFS_dom"/>
</dbReference>
<feature type="transmembrane region" description="Helical" evidence="9">
    <location>
        <begin position="484"/>
        <end position="501"/>
    </location>
</feature>
<feature type="transmembrane region" description="Helical" evidence="9">
    <location>
        <begin position="135"/>
        <end position="153"/>
    </location>
</feature>
<dbReference type="GO" id="GO:0005351">
    <property type="term" value="F:carbohydrate:proton symporter activity"/>
    <property type="evidence" value="ECO:0007669"/>
    <property type="project" value="TreeGrafter"/>
</dbReference>
<gene>
    <name evidence="11" type="ORF">EHS24_003803</name>
</gene>
<dbReference type="PANTHER" id="PTHR48022">
    <property type="entry name" value="PLASTIDIC GLUCOSE TRANSPORTER 4"/>
    <property type="match status" value="1"/>
</dbReference>
<evidence type="ECO:0000256" key="3">
    <source>
        <dbReference type="ARBA" id="ARBA00022448"/>
    </source>
</evidence>
<dbReference type="InterPro" id="IPR050360">
    <property type="entry name" value="MFS_Sugar_Transporters"/>
</dbReference>
<feature type="transmembrane region" description="Helical" evidence="9">
    <location>
        <begin position="159"/>
        <end position="182"/>
    </location>
</feature>
<dbReference type="Pfam" id="PF00083">
    <property type="entry name" value="Sugar_tr"/>
    <property type="match status" value="1"/>
</dbReference>
<dbReference type="OrthoDB" id="6612291at2759"/>
<evidence type="ECO:0000256" key="8">
    <source>
        <dbReference type="RuleBase" id="RU003346"/>
    </source>
</evidence>
<evidence type="ECO:0000256" key="1">
    <source>
        <dbReference type="ARBA" id="ARBA00004141"/>
    </source>
</evidence>
<dbReference type="AlphaFoldDB" id="A0A427XE84"/>
<sequence>MSERPELTDDNKAEVICLETMAKAEYNDSRQEAIAAEEFEHNIGRWEAFKTYKKAVFWSLLASTSIVMEGYQIVLLSSFYALPAFQQKYGEYFPELDTWAIPANWQVGFAVVVSGGGVLGVLVGAMEVDRWGYRWTLIANLVLIIGCIAMVAFSPNRWVLLVGELLCAVPWGVFSTLSTAYASEVCPISLRGYLTTYINLAWVIGQLIGSGVMNGYAVKHANETMGYRLPWMLQWMWPVPIIVLLYLAPESPWWLTRRGRLEEAEQSIRRLTDVQDPGHARNAVAMMVRTNNLEKEISRGASFAACFRGTDLRRTEISTMAYGCQVFSGIVFGGSITFFFTQAGMSTDNAFKIGLGSLALAFLGTCTSWIFLSRWGRRTIFVTGMTGMTCSLLLVGVCATVAAAGHEGALWGEVAMIFVWTIFYTTTVGPLAFTIIGETSSTRLRNKTVGLARGMYNISSLVGGVINPYMISTTAWGWAGKAGFFWGGMAFLGTVWAYFRLPEMRGRSFRELDILFERRVSARKFATTDVTENDDD</sequence>
<comment type="similarity">
    <text evidence="2 8">Belongs to the major facilitator superfamily. Sugar transporter (TC 2.A.1.1) family.</text>
</comment>
<keyword evidence="4 9" id="KW-0812">Transmembrane</keyword>
<dbReference type="InterPro" id="IPR036259">
    <property type="entry name" value="MFS_trans_sf"/>
</dbReference>
<evidence type="ECO:0000256" key="4">
    <source>
        <dbReference type="ARBA" id="ARBA00022692"/>
    </source>
</evidence>
<evidence type="ECO:0000313" key="12">
    <source>
        <dbReference type="Proteomes" id="UP000279236"/>
    </source>
</evidence>
<dbReference type="EMBL" id="RSCE01000018">
    <property type="protein sequence ID" value="RSH77166.1"/>
    <property type="molecule type" value="Genomic_DNA"/>
</dbReference>
<feature type="transmembrane region" description="Helical" evidence="9">
    <location>
        <begin position="417"/>
        <end position="437"/>
    </location>
</feature>